<dbReference type="PANTHER" id="PTHR31987:SF14">
    <property type="entry name" value="PUTATIVE (AFU_ORTHOLOGUE AFUA_6G09910)-RELATED"/>
    <property type="match status" value="1"/>
</dbReference>
<dbReference type="RefSeq" id="XP_069197894.1">
    <property type="nucleotide sequence ID" value="XM_069345695.1"/>
</dbReference>
<proteinExistence type="predicted"/>
<feature type="domain" description="Glutaminase A central" evidence="2">
    <location>
        <begin position="392"/>
        <end position="735"/>
    </location>
</feature>
<dbReference type="InterPro" id="IPR052743">
    <property type="entry name" value="Glutaminase_GtaA"/>
</dbReference>
<dbReference type="Pfam" id="PF17168">
    <property type="entry name" value="DUF5127"/>
    <property type="match status" value="1"/>
</dbReference>
<comment type="caution">
    <text evidence="4">The sequence shown here is derived from an EMBL/GenBank/DDBJ whole genome shotgun (WGS) entry which is preliminary data.</text>
</comment>
<accession>A0ABR3P622</accession>
<evidence type="ECO:0000259" key="2">
    <source>
        <dbReference type="Pfam" id="PF16335"/>
    </source>
</evidence>
<dbReference type="PANTHER" id="PTHR31987">
    <property type="entry name" value="GLUTAMINASE A-RELATED"/>
    <property type="match status" value="1"/>
</dbReference>
<evidence type="ECO:0000259" key="3">
    <source>
        <dbReference type="Pfam" id="PF17168"/>
    </source>
</evidence>
<feature type="domain" description="Glutaminase A N-terminal" evidence="3">
    <location>
        <begin position="168"/>
        <end position="385"/>
    </location>
</feature>
<organism evidence="4 5">
    <name type="scientific">Neodothiora populina</name>
    <dbReference type="NCBI Taxonomy" id="2781224"/>
    <lineage>
        <taxon>Eukaryota</taxon>
        <taxon>Fungi</taxon>
        <taxon>Dikarya</taxon>
        <taxon>Ascomycota</taxon>
        <taxon>Pezizomycotina</taxon>
        <taxon>Dothideomycetes</taxon>
        <taxon>Dothideomycetidae</taxon>
        <taxon>Dothideales</taxon>
        <taxon>Dothioraceae</taxon>
        <taxon>Neodothiora</taxon>
    </lineage>
</organism>
<sequence>MYASPGTNYGTISGQSRAVQPTGWGRIVGKPVFAYCAVVSVMTFTILLYCVALLDGSLTCKYSMMVNLAKWTLGILIGHHEVTAHASFSPIQPPSYPLAVRNPYLSVWLPGSQAETISAAQPEFWFGNKVSWTVLARIDGHTYSLLGAKTKKSNFRSATLINANYTSTHSIFEVRAATETFTLDFFSPVSFDDYVRQSLPFSCLTISAIGKAESLQLYTGIGEDWTGQPKAAECSHYQFGNTSIHDISANGATFQESDDEMALWGRVVYAAEQRTAGMLSFGSGPATTLQKQFQSNGVLNGGSDSCYENGFRGFAYQLGPTLSQGITVRLAVGVVREEAIDYLGSAETHYYRSAYPDIASVVEHFFGDYESALSEACDLDSTIDTTAKELAGSNYSDILALSTRQVFGAIDLTNPADTRNISQAKAFIKEISSDGNLNTVDIIYPLFPIFYVFCPQWIKLLLDPVLQYSKAGRYPHPWAIHDLGASYPIASGHDDGIDEQMPIEETGNMILMIKAYEQATGDTSWSSEYGELLEQWATYISDYGLYPEWQLSTTDGLGGYANMTSLAVKAAVALSAYGSITKRQTWTDLGSSFAHKIVDGLGVETDARSHQPYFDLTYGDGIFYLTFNIFPSALFNLSTFDPRVYVEQSQFYPTVRRSSGVPIDGDALWGKTDWDFWMAAVSEDSTRDMFIDDTHAYLANRKNTQPFSDRYWVEGFEEGLAVFRARPTVGAHWAIWALKKGPNSGNLTRGSRWQEIW</sequence>
<evidence type="ECO:0008006" key="6">
    <source>
        <dbReference type="Google" id="ProtNLM"/>
    </source>
</evidence>
<dbReference type="Proteomes" id="UP001562354">
    <property type="component" value="Unassembled WGS sequence"/>
</dbReference>
<dbReference type="InterPro" id="IPR033433">
    <property type="entry name" value="GtaA_N"/>
</dbReference>
<evidence type="ECO:0000313" key="4">
    <source>
        <dbReference type="EMBL" id="KAL1301618.1"/>
    </source>
</evidence>
<dbReference type="GeneID" id="95979544"/>
<gene>
    <name evidence="4" type="ORF">AAFC00_005845</name>
</gene>
<protein>
    <recommendedName>
        <fullName evidence="6">Glutaminase</fullName>
    </recommendedName>
</protein>
<dbReference type="EMBL" id="JBFMKM010000013">
    <property type="protein sequence ID" value="KAL1301618.1"/>
    <property type="molecule type" value="Genomic_DNA"/>
</dbReference>
<evidence type="ECO:0000256" key="1">
    <source>
        <dbReference type="SAM" id="Phobius"/>
    </source>
</evidence>
<reference evidence="4 5" key="1">
    <citation type="submission" date="2024-07" db="EMBL/GenBank/DDBJ databases">
        <title>Draft sequence of the Neodothiora populina.</title>
        <authorList>
            <person name="Drown D.D."/>
            <person name="Schuette U.S."/>
            <person name="Buechlein A.B."/>
            <person name="Rusch D.R."/>
            <person name="Winton L.W."/>
            <person name="Adams G.A."/>
        </authorList>
    </citation>
    <scope>NUCLEOTIDE SEQUENCE [LARGE SCALE GENOMIC DNA]</scope>
    <source>
        <strain evidence="4 5">CPC 39397</strain>
    </source>
</reference>
<evidence type="ECO:0000313" key="5">
    <source>
        <dbReference type="Proteomes" id="UP001562354"/>
    </source>
</evidence>
<dbReference type="Pfam" id="PF16335">
    <property type="entry name" value="GtaA_6_Hairpin"/>
    <property type="match status" value="1"/>
</dbReference>
<dbReference type="InterPro" id="IPR032514">
    <property type="entry name" value="GtaA_central"/>
</dbReference>
<keyword evidence="1" id="KW-1133">Transmembrane helix</keyword>
<keyword evidence="1" id="KW-0472">Membrane</keyword>
<feature type="transmembrane region" description="Helical" evidence="1">
    <location>
        <begin position="32"/>
        <end position="54"/>
    </location>
</feature>
<keyword evidence="1" id="KW-0812">Transmembrane</keyword>
<keyword evidence="5" id="KW-1185">Reference proteome</keyword>
<name>A0ABR3P622_9PEZI</name>